<keyword evidence="1" id="KW-1133">Transmembrane helix</keyword>
<evidence type="ECO:0000313" key="4">
    <source>
        <dbReference type="Proteomes" id="UP000829925"/>
    </source>
</evidence>
<name>A0A8T9SZ52_9BACT</name>
<feature type="chain" id="PRO_5035896883" description="DUF4349 domain-containing protein" evidence="2">
    <location>
        <begin position="22"/>
        <end position="207"/>
    </location>
</feature>
<dbReference type="RefSeq" id="WP_245096675.1">
    <property type="nucleotide sequence ID" value="NZ_CP095053.1"/>
</dbReference>
<sequence>MKYLAYLLSFCLLLSSCSAEKRALQKAKKAPVSTTYDLPRPAKGDTARITVTPPPRTAVGGIISAVTGRDKPTVTPAGNIILPKKNYGSISISTGSGSSSASVAGKKAAAAVGEGATTTSIGKVKAPTAVGDSNQLSTAGKNGIVGDGNTVTTKEAAGWKVYAFWALVVGGALVGWYFLAPVIAWLPSRERLLGWAGYGKKKNDTTA</sequence>
<keyword evidence="4" id="KW-1185">Reference proteome</keyword>
<reference evidence="3 4" key="1">
    <citation type="submission" date="2022-04" db="EMBL/GenBank/DDBJ databases">
        <title>Hymenobacter sp. isolated from the air.</title>
        <authorList>
            <person name="Won M."/>
            <person name="Lee C.-M."/>
            <person name="Woen H.-Y."/>
            <person name="Kwon S.-W."/>
        </authorList>
    </citation>
    <scope>NUCLEOTIDE SEQUENCE [LARGE SCALE GENOMIC DNA]</scope>
    <source>
        <strain evidence="4">5413 J-13</strain>
    </source>
</reference>
<feature type="signal peptide" evidence="2">
    <location>
        <begin position="1"/>
        <end position="21"/>
    </location>
</feature>
<dbReference type="Proteomes" id="UP000829925">
    <property type="component" value="Chromosome"/>
</dbReference>
<accession>A0A8T9SZ52</accession>
<feature type="transmembrane region" description="Helical" evidence="1">
    <location>
        <begin position="162"/>
        <end position="186"/>
    </location>
</feature>
<evidence type="ECO:0000313" key="3">
    <source>
        <dbReference type="EMBL" id="UOR07145.1"/>
    </source>
</evidence>
<protein>
    <recommendedName>
        <fullName evidence="5">DUF4349 domain-containing protein</fullName>
    </recommendedName>
</protein>
<proteinExistence type="predicted"/>
<evidence type="ECO:0000256" key="2">
    <source>
        <dbReference type="SAM" id="SignalP"/>
    </source>
</evidence>
<gene>
    <name evidence="3" type="ORF">MUN82_08615</name>
</gene>
<evidence type="ECO:0008006" key="5">
    <source>
        <dbReference type="Google" id="ProtNLM"/>
    </source>
</evidence>
<dbReference type="KEGG" id="haei:MUN82_08615"/>
<evidence type="ECO:0000256" key="1">
    <source>
        <dbReference type="SAM" id="Phobius"/>
    </source>
</evidence>
<dbReference type="PROSITE" id="PS51257">
    <property type="entry name" value="PROKAR_LIPOPROTEIN"/>
    <property type="match status" value="1"/>
</dbReference>
<dbReference type="EMBL" id="CP095053">
    <property type="protein sequence ID" value="UOR07145.1"/>
    <property type="molecule type" value="Genomic_DNA"/>
</dbReference>
<organism evidence="3 4">
    <name type="scientific">Hymenobacter aerilatus</name>
    <dbReference type="NCBI Taxonomy" id="2932251"/>
    <lineage>
        <taxon>Bacteria</taxon>
        <taxon>Pseudomonadati</taxon>
        <taxon>Bacteroidota</taxon>
        <taxon>Cytophagia</taxon>
        <taxon>Cytophagales</taxon>
        <taxon>Hymenobacteraceae</taxon>
        <taxon>Hymenobacter</taxon>
    </lineage>
</organism>
<keyword evidence="1" id="KW-0812">Transmembrane</keyword>
<dbReference type="AlphaFoldDB" id="A0A8T9SZ52"/>
<keyword evidence="2" id="KW-0732">Signal</keyword>
<keyword evidence="1" id="KW-0472">Membrane</keyword>